<dbReference type="WBParaSite" id="PgR243_g003_t01">
    <property type="protein sequence ID" value="PgR243_g003_t01"/>
    <property type="gene ID" value="PgR243_g003"/>
</dbReference>
<protein>
    <submittedName>
        <fullName evidence="3">Uncharacterized protein</fullName>
    </submittedName>
</protein>
<sequence length="143" mass="16364">MSYKLYLLRRTMILGNVTMPEFIRLVGLSVRYGLHWSCNGSWKRMHRAGAVASHYNISAFKYRNFNAFIPMASRTSRTSSISRTSRTSSISRTSRTSKTSNISRTSRISKTSKASKTMRTSQKLPPYGTPLKRPFLLSMDERL</sequence>
<accession>A0A915CKI1</accession>
<dbReference type="Proteomes" id="UP000887569">
    <property type="component" value="Unplaced"/>
</dbReference>
<feature type="region of interest" description="Disordered" evidence="1">
    <location>
        <begin position="78"/>
        <end position="143"/>
    </location>
</feature>
<name>A0A915CKI1_PARUN</name>
<reference evidence="3" key="1">
    <citation type="submission" date="2022-11" db="UniProtKB">
        <authorList>
            <consortium name="WormBaseParasite"/>
        </authorList>
    </citation>
    <scope>IDENTIFICATION</scope>
</reference>
<dbReference type="AlphaFoldDB" id="A0A915CKI1"/>
<evidence type="ECO:0000313" key="2">
    <source>
        <dbReference type="Proteomes" id="UP000887569"/>
    </source>
</evidence>
<proteinExistence type="predicted"/>
<evidence type="ECO:0000256" key="1">
    <source>
        <dbReference type="SAM" id="MobiDB-lite"/>
    </source>
</evidence>
<organism evidence="2 3">
    <name type="scientific">Parascaris univalens</name>
    <name type="common">Nematode worm</name>
    <dbReference type="NCBI Taxonomy" id="6257"/>
    <lineage>
        <taxon>Eukaryota</taxon>
        <taxon>Metazoa</taxon>
        <taxon>Ecdysozoa</taxon>
        <taxon>Nematoda</taxon>
        <taxon>Chromadorea</taxon>
        <taxon>Rhabditida</taxon>
        <taxon>Spirurina</taxon>
        <taxon>Ascaridomorpha</taxon>
        <taxon>Ascaridoidea</taxon>
        <taxon>Ascarididae</taxon>
        <taxon>Parascaris</taxon>
    </lineage>
</organism>
<keyword evidence="2" id="KW-1185">Reference proteome</keyword>
<feature type="compositionally biased region" description="Low complexity" evidence="1">
    <location>
        <begin position="78"/>
        <end position="117"/>
    </location>
</feature>
<evidence type="ECO:0000313" key="3">
    <source>
        <dbReference type="WBParaSite" id="PgR243_g003_t01"/>
    </source>
</evidence>